<protein>
    <recommendedName>
        <fullName evidence="3">AraC family transcriptional regulator</fullName>
    </recommendedName>
</protein>
<name>A0A396FQ23_9FIRM</name>
<evidence type="ECO:0008006" key="3">
    <source>
        <dbReference type="Google" id="ProtNLM"/>
    </source>
</evidence>
<evidence type="ECO:0000313" key="1">
    <source>
        <dbReference type="EMBL" id="RHL81283.1"/>
    </source>
</evidence>
<organism evidence="1 2">
    <name type="scientific">Agathobacter rectalis</name>
    <dbReference type="NCBI Taxonomy" id="39491"/>
    <lineage>
        <taxon>Bacteria</taxon>
        <taxon>Bacillati</taxon>
        <taxon>Bacillota</taxon>
        <taxon>Clostridia</taxon>
        <taxon>Lachnospirales</taxon>
        <taxon>Lachnospiraceae</taxon>
        <taxon>Agathobacter</taxon>
    </lineage>
</organism>
<gene>
    <name evidence="1" type="ORF">DW001_04150</name>
</gene>
<dbReference type="EMBL" id="QRPB01000004">
    <property type="protein sequence ID" value="RHL81283.1"/>
    <property type="molecule type" value="Genomic_DNA"/>
</dbReference>
<accession>A0A396FQ23</accession>
<dbReference type="AlphaFoldDB" id="A0A396FQ23"/>
<comment type="caution">
    <text evidence="1">The sequence shown here is derived from an EMBL/GenBank/DDBJ whole genome shotgun (WGS) entry which is preliminary data.</text>
</comment>
<dbReference type="RefSeq" id="WP_118375059.1">
    <property type="nucleotide sequence ID" value="NZ_QRPB01000004.1"/>
</dbReference>
<evidence type="ECO:0000313" key="2">
    <source>
        <dbReference type="Proteomes" id="UP000266698"/>
    </source>
</evidence>
<reference evidence="1 2" key="1">
    <citation type="submission" date="2018-08" db="EMBL/GenBank/DDBJ databases">
        <title>A genome reference for cultivated species of the human gut microbiota.</title>
        <authorList>
            <person name="Zou Y."/>
            <person name="Xue W."/>
            <person name="Luo G."/>
        </authorList>
    </citation>
    <scope>NUCLEOTIDE SEQUENCE [LARGE SCALE GENOMIC DNA]</scope>
    <source>
        <strain evidence="1 2">AF36-2BH</strain>
    </source>
</reference>
<proteinExistence type="predicted"/>
<sequence length="157" mass="18879">MRLEVKNDRTLKLNNVIIRRVNEEELEDFNFQVEIEKMRNFIRVHGATQIGPLIQHSKIRKDFNEDVKIYLEFIMQCDRNICNVKNQYIHKPVLKISNCMYCHYEGSENNLRFAREKIEILAFEEERKLMGDCYTVYIDVNDKTEIIRADVFMPVKE</sequence>
<dbReference type="Proteomes" id="UP000266698">
    <property type="component" value="Unassembled WGS sequence"/>
</dbReference>